<proteinExistence type="predicted"/>
<dbReference type="AlphaFoldDB" id="A0A517ZUP8"/>
<dbReference type="GO" id="GO:0000155">
    <property type="term" value="F:phosphorelay sensor kinase activity"/>
    <property type="evidence" value="ECO:0007669"/>
    <property type="project" value="InterPro"/>
</dbReference>
<dbReference type="PROSITE" id="PS50109">
    <property type="entry name" value="HIS_KIN"/>
    <property type="match status" value="1"/>
</dbReference>
<feature type="region of interest" description="Disordered" evidence="7">
    <location>
        <begin position="445"/>
        <end position="467"/>
    </location>
</feature>
<comment type="catalytic activity">
    <reaction evidence="1">
        <text>ATP + protein L-histidine = ADP + protein N-phospho-L-histidine.</text>
        <dbReference type="EC" id="2.7.13.3"/>
    </reaction>
</comment>
<feature type="domain" description="Histidine kinase" evidence="8">
    <location>
        <begin position="211"/>
        <end position="429"/>
    </location>
</feature>
<dbReference type="Pfam" id="PF00512">
    <property type="entry name" value="HisKA"/>
    <property type="match status" value="1"/>
</dbReference>
<keyword evidence="5 9" id="KW-0418">Kinase</keyword>
<dbReference type="InterPro" id="IPR004358">
    <property type="entry name" value="Sig_transdc_His_kin-like_C"/>
</dbReference>
<evidence type="ECO:0000256" key="2">
    <source>
        <dbReference type="ARBA" id="ARBA00012438"/>
    </source>
</evidence>
<dbReference type="PANTHER" id="PTHR43047">
    <property type="entry name" value="TWO-COMPONENT HISTIDINE PROTEIN KINASE"/>
    <property type="match status" value="1"/>
</dbReference>
<dbReference type="Gene3D" id="3.30.565.10">
    <property type="entry name" value="Histidine kinase-like ATPase, C-terminal domain"/>
    <property type="match status" value="1"/>
</dbReference>
<evidence type="ECO:0000256" key="7">
    <source>
        <dbReference type="SAM" id="MobiDB-lite"/>
    </source>
</evidence>
<gene>
    <name evidence="9" type="primary">divJ</name>
    <name evidence="9" type="ORF">Mal52_47260</name>
</gene>
<dbReference type="InterPro" id="IPR003594">
    <property type="entry name" value="HATPase_dom"/>
</dbReference>
<evidence type="ECO:0000256" key="4">
    <source>
        <dbReference type="ARBA" id="ARBA00022679"/>
    </source>
</evidence>
<dbReference type="SUPFAM" id="SSF55785">
    <property type="entry name" value="PYP-like sensor domain (PAS domain)"/>
    <property type="match status" value="1"/>
</dbReference>
<dbReference type="KEGG" id="sdyn:Mal52_47260"/>
<dbReference type="PANTHER" id="PTHR43047:SF62">
    <property type="entry name" value="SENSOR HISTIDINE KINASE DPIB"/>
    <property type="match status" value="1"/>
</dbReference>
<dbReference type="InterPro" id="IPR035965">
    <property type="entry name" value="PAS-like_dom_sf"/>
</dbReference>
<dbReference type="InterPro" id="IPR000014">
    <property type="entry name" value="PAS"/>
</dbReference>
<dbReference type="Gene3D" id="3.30.450.20">
    <property type="entry name" value="PAS domain"/>
    <property type="match status" value="1"/>
</dbReference>
<dbReference type="RefSeq" id="WP_145378745.1">
    <property type="nucleotide sequence ID" value="NZ_CP036276.1"/>
</dbReference>
<keyword evidence="3" id="KW-0597">Phosphoprotein</keyword>
<dbReference type="Pfam" id="PF13426">
    <property type="entry name" value="PAS_9"/>
    <property type="match status" value="1"/>
</dbReference>
<dbReference type="FunFam" id="3.30.565.10:FF:000006">
    <property type="entry name" value="Sensor histidine kinase WalK"/>
    <property type="match status" value="1"/>
</dbReference>
<dbReference type="SUPFAM" id="SSF55874">
    <property type="entry name" value="ATPase domain of HSP90 chaperone/DNA topoisomerase II/histidine kinase"/>
    <property type="match status" value="1"/>
</dbReference>
<dbReference type="CDD" id="cd00075">
    <property type="entry name" value="HATPase"/>
    <property type="match status" value="1"/>
</dbReference>
<protein>
    <recommendedName>
        <fullName evidence="2">histidine kinase</fullName>
        <ecNumber evidence="2">2.7.13.3</ecNumber>
    </recommendedName>
</protein>
<dbReference type="InterPro" id="IPR003661">
    <property type="entry name" value="HisK_dim/P_dom"/>
</dbReference>
<evidence type="ECO:0000259" key="8">
    <source>
        <dbReference type="PROSITE" id="PS50109"/>
    </source>
</evidence>
<sequence>MTINLILISAAIAVIAIGLQERHRAVIARRLSDASIRLRTLEDAVGYATLRVGSTGKIRSWNRMASQLFGYGANAPFPKNVATLVQSTDGNDFSQRISACVNNPAVEHSRPRIEALATDHEGNTLPVRVALRGITETRERECMVIIEDQTHQEHSRRELQRYADQLLLTKKALESQNAHLESTIEIRTEELRRTTEAAESANAAKSEFLANMSHELRTPLHGILSFARFGVQRMEKATHEKLSEYFVNIETCGNTLLYLVNQLLDLAKLESRTIHLDKQQWDSATIVSEVIREFHAMSEERKVSIQLHTRGGETDVCVDRDKFSQVVRNVLGNALKVSPPEGRIDVDLESDGRRLIIQIADQGPGIAEEELEQIFEKFVQSTRTNTGAGGTGLGLAICREIIEQHAGNIWAQNRTPCGAVVSIEIPFDNPQPTDELTNPQTASELNGPEFPYQQAQPMSHLHEELKC</sequence>
<dbReference type="SUPFAM" id="SSF47384">
    <property type="entry name" value="Homodimeric domain of signal transducing histidine kinase"/>
    <property type="match status" value="1"/>
</dbReference>
<dbReference type="Proteomes" id="UP000319383">
    <property type="component" value="Chromosome"/>
</dbReference>
<dbReference type="GO" id="GO:0009927">
    <property type="term" value="F:histidine phosphotransfer kinase activity"/>
    <property type="evidence" value="ECO:0007669"/>
    <property type="project" value="TreeGrafter"/>
</dbReference>
<dbReference type="GO" id="GO:0005886">
    <property type="term" value="C:plasma membrane"/>
    <property type="evidence" value="ECO:0007669"/>
    <property type="project" value="TreeGrafter"/>
</dbReference>
<dbReference type="NCBIfam" id="TIGR00229">
    <property type="entry name" value="sensory_box"/>
    <property type="match status" value="1"/>
</dbReference>
<evidence type="ECO:0000256" key="3">
    <source>
        <dbReference type="ARBA" id="ARBA00022553"/>
    </source>
</evidence>
<keyword evidence="10" id="KW-1185">Reference proteome</keyword>
<dbReference type="EC" id="2.7.13.3" evidence="2"/>
<evidence type="ECO:0000313" key="9">
    <source>
        <dbReference type="EMBL" id="QDU46208.1"/>
    </source>
</evidence>
<feature type="coiled-coil region" evidence="6">
    <location>
        <begin position="156"/>
        <end position="190"/>
    </location>
</feature>
<dbReference type="InterPro" id="IPR005467">
    <property type="entry name" value="His_kinase_dom"/>
</dbReference>
<dbReference type="InterPro" id="IPR036097">
    <property type="entry name" value="HisK_dim/P_sf"/>
</dbReference>
<dbReference type="SMART" id="SM00388">
    <property type="entry name" value="HisKA"/>
    <property type="match status" value="1"/>
</dbReference>
<dbReference type="SMART" id="SM00387">
    <property type="entry name" value="HATPase_c"/>
    <property type="match status" value="1"/>
</dbReference>
<dbReference type="Gene3D" id="1.10.287.130">
    <property type="match status" value="1"/>
</dbReference>
<evidence type="ECO:0000313" key="10">
    <source>
        <dbReference type="Proteomes" id="UP000319383"/>
    </source>
</evidence>
<name>A0A517ZUP8_9PLAN</name>
<dbReference type="CDD" id="cd00082">
    <property type="entry name" value="HisKA"/>
    <property type="match status" value="1"/>
</dbReference>
<dbReference type="Pfam" id="PF02518">
    <property type="entry name" value="HATPase_c"/>
    <property type="match status" value="1"/>
</dbReference>
<evidence type="ECO:0000256" key="1">
    <source>
        <dbReference type="ARBA" id="ARBA00000085"/>
    </source>
</evidence>
<dbReference type="PRINTS" id="PR00344">
    <property type="entry name" value="BCTRLSENSOR"/>
</dbReference>
<reference evidence="9 10" key="1">
    <citation type="submission" date="2019-02" db="EMBL/GenBank/DDBJ databases">
        <title>Deep-cultivation of Planctomycetes and their phenomic and genomic characterization uncovers novel biology.</title>
        <authorList>
            <person name="Wiegand S."/>
            <person name="Jogler M."/>
            <person name="Boedeker C."/>
            <person name="Pinto D."/>
            <person name="Vollmers J."/>
            <person name="Rivas-Marin E."/>
            <person name="Kohn T."/>
            <person name="Peeters S.H."/>
            <person name="Heuer A."/>
            <person name="Rast P."/>
            <person name="Oberbeckmann S."/>
            <person name="Bunk B."/>
            <person name="Jeske O."/>
            <person name="Meyerdierks A."/>
            <person name="Storesund J.E."/>
            <person name="Kallscheuer N."/>
            <person name="Luecker S."/>
            <person name="Lage O.M."/>
            <person name="Pohl T."/>
            <person name="Merkel B.J."/>
            <person name="Hornburger P."/>
            <person name="Mueller R.-W."/>
            <person name="Bruemmer F."/>
            <person name="Labrenz M."/>
            <person name="Spormann A.M."/>
            <person name="Op den Camp H."/>
            <person name="Overmann J."/>
            <person name="Amann R."/>
            <person name="Jetten M.S.M."/>
            <person name="Mascher T."/>
            <person name="Medema M.H."/>
            <person name="Devos D.P."/>
            <person name="Kaster A.-K."/>
            <person name="Ovreas L."/>
            <person name="Rohde M."/>
            <person name="Galperin M.Y."/>
            <person name="Jogler C."/>
        </authorList>
    </citation>
    <scope>NUCLEOTIDE SEQUENCE [LARGE SCALE GENOMIC DNA]</scope>
    <source>
        <strain evidence="9 10">Mal52</strain>
    </source>
</reference>
<evidence type="ECO:0000256" key="6">
    <source>
        <dbReference type="SAM" id="Coils"/>
    </source>
</evidence>
<dbReference type="InterPro" id="IPR036890">
    <property type="entry name" value="HATPase_C_sf"/>
</dbReference>
<keyword evidence="6" id="KW-0175">Coiled coil</keyword>
<dbReference type="EMBL" id="CP036276">
    <property type="protein sequence ID" value="QDU46208.1"/>
    <property type="molecule type" value="Genomic_DNA"/>
</dbReference>
<keyword evidence="4 9" id="KW-0808">Transferase</keyword>
<accession>A0A517ZUP8</accession>
<evidence type="ECO:0000256" key="5">
    <source>
        <dbReference type="ARBA" id="ARBA00022777"/>
    </source>
</evidence>
<organism evidence="9 10">
    <name type="scientific">Symmachiella dynata</name>
    <dbReference type="NCBI Taxonomy" id="2527995"/>
    <lineage>
        <taxon>Bacteria</taxon>
        <taxon>Pseudomonadati</taxon>
        <taxon>Planctomycetota</taxon>
        <taxon>Planctomycetia</taxon>
        <taxon>Planctomycetales</taxon>
        <taxon>Planctomycetaceae</taxon>
        <taxon>Symmachiella</taxon>
    </lineage>
</organism>
<dbReference type="CDD" id="cd00130">
    <property type="entry name" value="PAS"/>
    <property type="match status" value="1"/>
</dbReference>